<dbReference type="PROSITE" id="PS00670">
    <property type="entry name" value="D_2_HYDROXYACID_DH_2"/>
    <property type="match status" value="1"/>
</dbReference>
<dbReference type="FunFam" id="3.40.50.720:FF:000203">
    <property type="entry name" value="D-3-phosphoglycerate dehydrogenase (SerA)"/>
    <property type="match status" value="1"/>
</dbReference>
<dbReference type="GO" id="GO:0051287">
    <property type="term" value="F:NAD binding"/>
    <property type="evidence" value="ECO:0007669"/>
    <property type="project" value="InterPro"/>
</dbReference>
<comment type="similarity">
    <text evidence="1 4">Belongs to the D-isomer specific 2-hydroxyacid dehydrogenase family.</text>
</comment>
<dbReference type="PANTHER" id="PTHR42789:SF1">
    <property type="entry name" value="D-ISOMER SPECIFIC 2-HYDROXYACID DEHYDROGENASE FAMILY PROTEIN (AFU_ORTHOLOGUE AFUA_6G10090)"/>
    <property type="match status" value="1"/>
</dbReference>
<feature type="domain" description="D-isomer specific 2-hydroxyacid dehydrogenase catalytic" evidence="5">
    <location>
        <begin position="4"/>
        <end position="299"/>
    </location>
</feature>
<dbReference type="InterPro" id="IPR029753">
    <property type="entry name" value="D-isomer_DH_CS"/>
</dbReference>
<dbReference type="GO" id="GO:0016616">
    <property type="term" value="F:oxidoreductase activity, acting on the CH-OH group of donors, NAD or NADP as acceptor"/>
    <property type="evidence" value="ECO:0007669"/>
    <property type="project" value="InterPro"/>
</dbReference>
<dbReference type="InterPro" id="IPR006139">
    <property type="entry name" value="D-isomer_2_OHA_DH_cat_dom"/>
</dbReference>
<evidence type="ECO:0000256" key="1">
    <source>
        <dbReference type="ARBA" id="ARBA00005854"/>
    </source>
</evidence>
<sequence>MRKVFVSKQAPQKAVQLLQSAGFEVEVGDMKNAKNADALFSLVIDRIDAKLMEASPQLKVVSNMAVGLDNIDQEAAKQRSVVVKNTPDVLTESVAEHAALLILGIARKISQADVFVRKGKFRGWEPNLFLGTELKGKTLGLVGHGRIGCRTAKIMQKGFGMRVIYYDAVRDQAREEQCGITYASLEQLLKEADVVSLHVPLLPSTEHLIGEKELRLMKPTSYIVNTARGPVIDEKALVKALQEKRIAGAALDVFEEEPKLASGLAKLENVLLTPHIASATNEAREQMATMAAQNIIDTLK</sequence>
<dbReference type="PANTHER" id="PTHR42789">
    <property type="entry name" value="D-ISOMER SPECIFIC 2-HYDROXYACID DEHYDROGENASE FAMILY PROTEIN (AFU_ORTHOLOGUE AFUA_6G10090)"/>
    <property type="match status" value="1"/>
</dbReference>
<keyword evidence="3" id="KW-0520">NAD</keyword>
<protein>
    <recommendedName>
        <fullName evidence="9">D-glycerate dehydrogenase</fullName>
    </recommendedName>
</protein>
<dbReference type="EMBL" id="MHUG01000024">
    <property type="protein sequence ID" value="OHA72712.1"/>
    <property type="molecule type" value="Genomic_DNA"/>
</dbReference>
<dbReference type="STRING" id="1802461.A3B24_00545"/>
<dbReference type="InterPro" id="IPR006140">
    <property type="entry name" value="D-isomer_DH_NAD-bd"/>
</dbReference>
<keyword evidence="2 4" id="KW-0560">Oxidoreductase</keyword>
<dbReference type="InterPro" id="IPR036291">
    <property type="entry name" value="NAD(P)-bd_dom_sf"/>
</dbReference>
<evidence type="ECO:0000259" key="6">
    <source>
        <dbReference type="Pfam" id="PF02826"/>
    </source>
</evidence>
<dbReference type="InterPro" id="IPR050857">
    <property type="entry name" value="D-2-hydroxyacid_DH"/>
</dbReference>
<dbReference type="CDD" id="cd05301">
    <property type="entry name" value="GDH"/>
    <property type="match status" value="1"/>
</dbReference>
<evidence type="ECO:0000313" key="8">
    <source>
        <dbReference type="Proteomes" id="UP000176917"/>
    </source>
</evidence>
<evidence type="ECO:0008006" key="9">
    <source>
        <dbReference type="Google" id="ProtNLM"/>
    </source>
</evidence>
<dbReference type="SUPFAM" id="SSF52283">
    <property type="entry name" value="Formate/glycerate dehydrogenase catalytic domain-like"/>
    <property type="match status" value="1"/>
</dbReference>
<accession>A0A1G2RK85</accession>
<dbReference type="SUPFAM" id="SSF51735">
    <property type="entry name" value="NAD(P)-binding Rossmann-fold domains"/>
    <property type="match status" value="1"/>
</dbReference>
<reference evidence="7 8" key="1">
    <citation type="journal article" date="2016" name="Nat. Commun.">
        <title>Thousands of microbial genomes shed light on interconnected biogeochemical processes in an aquifer system.</title>
        <authorList>
            <person name="Anantharaman K."/>
            <person name="Brown C.T."/>
            <person name="Hug L.A."/>
            <person name="Sharon I."/>
            <person name="Castelle C.J."/>
            <person name="Probst A.J."/>
            <person name="Thomas B.C."/>
            <person name="Singh A."/>
            <person name="Wilkins M.J."/>
            <person name="Karaoz U."/>
            <person name="Brodie E.L."/>
            <person name="Williams K.H."/>
            <person name="Hubbard S.S."/>
            <person name="Banfield J.F."/>
        </authorList>
    </citation>
    <scope>NUCLEOTIDE SEQUENCE [LARGE SCALE GENOMIC DNA]</scope>
</reference>
<comment type="caution">
    <text evidence="7">The sequence shown here is derived from an EMBL/GenBank/DDBJ whole genome shotgun (WGS) entry which is preliminary data.</text>
</comment>
<dbReference type="AlphaFoldDB" id="A0A1G2RK85"/>
<evidence type="ECO:0000259" key="5">
    <source>
        <dbReference type="Pfam" id="PF00389"/>
    </source>
</evidence>
<feature type="domain" description="D-isomer specific 2-hydroxyacid dehydrogenase NAD-binding" evidence="6">
    <location>
        <begin position="101"/>
        <end position="277"/>
    </location>
</feature>
<dbReference type="Pfam" id="PF00389">
    <property type="entry name" value="2-Hacid_dh"/>
    <property type="match status" value="1"/>
</dbReference>
<gene>
    <name evidence="7" type="ORF">A3B24_00545</name>
</gene>
<dbReference type="PROSITE" id="PS00671">
    <property type="entry name" value="D_2_HYDROXYACID_DH_3"/>
    <property type="match status" value="1"/>
</dbReference>
<evidence type="ECO:0000256" key="3">
    <source>
        <dbReference type="ARBA" id="ARBA00023027"/>
    </source>
</evidence>
<organism evidence="7 8">
    <name type="scientific">Candidatus Wildermuthbacteria bacterium RIFCSPLOWO2_01_FULL_48_16</name>
    <dbReference type="NCBI Taxonomy" id="1802461"/>
    <lineage>
        <taxon>Bacteria</taxon>
        <taxon>Candidatus Wildermuthiibacteriota</taxon>
    </lineage>
</organism>
<proteinExistence type="inferred from homology"/>
<name>A0A1G2RK85_9BACT</name>
<dbReference type="Pfam" id="PF02826">
    <property type="entry name" value="2-Hacid_dh_C"/>
    <property type="match status" value="1"/>
</dbReference>
<evidence type="ECO:0000256" key="4">
    <source>
        <dbReference type="RuleBase" id="RU003719"/>
    </source>
</evidence>
<dbReference type="Gene3D" id="3.40.50.720">
    <property type="entry name" value="NAD(P)-binding Rossmann-like Domain"/>
    <property type="match status" value="2"/>
</dbReference>
<evidence type="ECO:0000313" key="7">
    <source>
        <dbReference type="EMBL" id="OHA72712.1"/>
    </source>
</evidence>
<evidence type="ECO:0000256" key="2">
    <source>
        <dbReference type="ARBA" id="ARBA00023002"/>
    </source>
</evidence>
<dbReference type="Proteomes" id="UP000176917">
    <property type="component" value="Unassembled WGS sequence"/>
</dbReference>